<dbReference type="PANTHER" id="PTHR21010">
    <property type="entry name" value="AGAP001581-PA"/>
    <property type="match status" value="1"/>
</dbReference>
<accession>A0A8S1F6J0</accession>
<dbReference type="PANTHER" id="PTHR21010:SF3">
    <property type="entry name" value="DAXX"/>
    <property type="match status" value="1"/>
</dbReference>
<dbReference type="OrthoDB" id="10052054at2759"/>
<dbReference type="Proteomes" id="UP000494206">
    <property type="component" value="Unassembled WGS sequence"/>
</dbReference>
<protein>
    <submittedName>
        <fullName evidence="1">Uncharacterized protein</fullName>
    </submittedName>
</protein>
<dbReference type="EMBL" id="CADEPM010000008">
    <property type="protein sequence ID" value="CAB3409356.1"/>
    <property type="molecule type" value="Genomic_DNA"/>
</dbReference>
<organism evidence="1 2">
    <name type="scientific">Caenorhabditis bovis</name>
    <dbReference type="NCBI Taxonomy" id="2654633"/>
    <lineage>
        <taxon>Eukaryota</taxon>
        <taxon>Metazoa</taxon>
        <taxon>Ecdysozoa</taxon>
        <taxon>Nematoda</taxon>
        <taxon>Chromadorea</taxon>
        <taxon>Rhabditida</taxon>
        <taxon>Rhabditina</taxon>
        <taxon>Rhabditomorpha</taxon>
        <taxon>Rhabditoidea</taxon>
        <taxon>Rhabditidae</taxon>
        <taxon>Peloderinae</taxon>
        <taxon>Caenorhabditis</taxon>
    </lineage>
</organism>
<name>A0A8S1F6J0_9PELO</name>
<dbReference type="AlphaFoldDB" id="A0A8S1F6J0"/>
<sequence>MFNIIMSMTKEGSSDGSQFISPSKTSRDSLISTLYRMHRTRWRILDPYRRLKNALKKLQEDYLKSKEANAIMRYVKLGQSVREVAMLEKQHWKLLNVPAQGATEEPNCYVLRIVELLEDSNTQLPPTRGIGALLQSTMGKPSESNVDTALYDSIKSRKGDDLVKDCENLYSQLYRLIKKYLGLRRLIKDLHDKYEATRMFPIVPRYGMLKNMIKATLRAPEFADICHEQTE</sequence>
<keyword evidence="2" id="KW-1185">Reference proteome</keyword>
<evidence type="ECO:0000313" key="2">
    <source>
        <dbReference type="Proteomes" id="UP000494206"/>
    </source>
</evidence>
<proteinExistence type="predicted"/>
<reference evidence="1 2" key="1">
    <citation type="submission" date="2020-04" db="EMBL/GenBank/DDBJ databases">
        <authorList>
            <person name="Laetsch R D."/>
            <person name="Stevens L."/>
            <person name="Kumar S."/>
            <person name="Blaxter L. M."/>
        </authorList>
    </citation>
    <scope>NUCLEOTIDE SEQUENCE [LARGE SCALE GENOMIC DNA]</scope>
</reference>
<gene>
    <name evidence="1" type="ORF">CBOVIS_LOCUS11016</name>
</gene>
<evidence type="ECO:0000313" key="1">
    <source>
        <dbReference type="EMBL" id="CAB3409356.1"/>
    </source>
</evidence>
<comment type="caution">
    <text evidence="1">The sequence shown here is derived from an EMBL/GenBank/DDBJ whole genome shotgun (WGS) entry which is preliminary data.</text>
</comment>